<dbReference type="Gene3D" id="3.30.200.20">
    <property type="entry name" value="Phosphorylase Kinase, domain 1"/>
    <property type="match status" value="1"/>
</dbReference>
<feature type="compositionally biased region" description="Gly residues" evidence="8">
    <location>
        <begin position="252"/>
        <end position="270"/>
    </location>
</feature>
<dbReference type="FunFam" id="3.30.200.20:FF:000172">
    <property type="entry name" value="cyclin-dependent kinase G-2 isoform X1"/>
    <property type="match status" value="1"/>
</dbReference>
<keyword evidence="3" id="KW-0597">Phosphoprotein</keyword>
<dbReference type="InterPro" id="IPR045267">
    <property type="entry name" value="CDK11/PITSLRE_STKc"/>
</dbReference>
<dbReference type="AlphaFoldDB" id="A0AAW1SDN4"/>
<dbReference type="FunFam" id="1.10.510.10:FF:000211">
    <property type="entry name" value="Cyclin-dependent kinase G-2"/>
    <property type="match status" value="1"/>
</dbReference>
<proteinExistence type="inferred from homology"/>
<sequence>MPLPEGAPRGFERRTDPGQRSGCEMRRDLEREQIRIRDRKPGDRDERTRHDRGPRIGDKRDAGRLRRSASPSREASQGNSRPALANADFLGDLRRLAQERQAAAARRGASVGGASSPDERTPSAREGEREDGEAEPGELQPHERKRRRRSREPIIWAAPARAPSGNASDPGGGRTRDGDDDTPDGRVPGSGLELGGSPEEGGATAPHVRTAAERAAAELEGFLGQGGATLDLDPDAPPAMKASPSVSPGDAGDSGAGVPEGVGAMDVGGAGEDDGAVATGPARPAATSRWLATEDEEEEELGDQGRGATAGKAAGATAMQGDAATADAGATGPFPSPGPEIATDPALPDADGAADGDSAEAEAPRANMLRECRSVEEFERLNRISEGTYGVVYRARDKATGRIVALKKVKMDKEKDGFPLTSIREINILLSFRHDNIVNVTEVVVGRQLDSIFMVMEYMEHDLKGLSESMRQPFTTAEVKCLMQQLLAGVVYLHENWVLHRDLKTSNILYNNRGELKICDMGLARQYGSPLQPYTHNVVTLWYRAPELLLGVKKYSTPIDVWSVGCIMAELLTKETLFPGKAEFDQILRIFKLLGAPTLENWPGASALPHMQKFNFPPTKNSLRDKFPPPARLDVGRPGLSDAGFDLLSRLLALDPARRIKAEDALAHAWFREHPLPKERALMPTFPTGGEGARHHKRPHHHPSPDPRLADPAQLLRARAAEVASVFSRK</sequence>
<feature type="compositionally biased region" description="Basic and acidic residues" evidence="8">
    <location>
        <begin position="117"/>
        <end position="128"/>
    </location>
</feature>
<dbReference type="InterPro" id="IPR008271">
    <property type="entry name" value="Ser/Thr_kinase_AS"/>
</dbReference>
<keyword evidence="11" id="KW-1185">Reference proteome</keyword>
<evidence type="ECO:0000256" key="1">
    <source>
        <dbReference type="ARBA" id="ARBA00006485"/>
    </source>
</evidence>
<feature type="compositionally biased region" description="Low complexity" evidence="8">
    <location>
        <begin position="99"/>
        <end position="116"/>
    </location>
</feature>
<accession>A0AAW1SDN4</accession>
<feature type="compositionally biased region" description="Acidic residues" evidence="8">
    <location>
        <begin position="293"/>
        <end position="302"/>
    </location>
</feature>
<evidence type="ECO:0000256" key="4">
    <source>
        <dbReference type="ARBA" id="ARBA00022679"/>
    </source>
</evidence>
<dbReference type="CDD" id="cd07843">
    <property type="entry name" value="STKc_CDC2L1"/>
    <property type="match status" value="1"/>
</dbReference>
<keyword evidence="6" id="KW-0418">Kinase</keyword>
<feature type="compositionally biased region" description="Low complexity" evidence="8">
    <location>
        <begin position="342"/>
        <end position="351"/>
    </location>
</feature>
<evidence type="ECO:0000256" key="7">
    <source>
        <dbReference type="ARBA" id="ARBA00022840"/>
    </source>
</evidence>
<dbReference type="Proteomes" id="UP001445335">
    <property type="component" value="Unassembled WGS sequence"/>
</dbReference>
<feature type="region of interest" description="Disordered" evidence="8">
    <location>
        <begin position="99"/>
        <end position="363"/>
    </location>
</feature>
<keyword evidence="7" id="KW-0067">ATP-binding</keyword>
<evidence type="ECO:0000256" key="6">
    <source>
        <dbReference type="ARBA" id="ARBA00022777"/>
    </source>
</evidence>
<dbReference type="PANTHER" id="PTHR24056:SF107">
    <property type="entry name" value="CYCLIN-DEPENDENT KINASE 11A-RELATED"/>
    <property type="match status" value="1"/>
</dbReference>
<dbReference type="GO" id="GO:0080090">
    <property type="term" value="P:regulation of primary metabolic process"/>
    <property type="evidence" value="ECO:0007669"/>
    <property type="project" value="UniProtKB-ARBA"/>
</dbReference>
<feature type="region of interest" description="Disordered" evidence="8">
    <location>
        <begin position="1"/>
        <end position="87"/>
    </location>
</feature>
<dbReference type="InterPro" id="IPR000719">
    <property type="entry name" value="Prot_kinase_dom"/>
</dbReference>
<keyword evidence="5" id="KW-0547">Nucleotide-binding</keyword>
<evidence type="ECO:0000259" key="9">
    <source>
        <dbReference type="PROSITE" id="PS50011"/>
    </source>
</evidence>
<feature type="compositionally biased region" description="Basic and acidic residues" evidence="8">
    <location>
        <begin position="10"/>
        <end position="64"/>
    </location>
</feature>
<dbReference type="PROSITE" id="PS00108">
    <property type="entry name" value="PROTEIN_KINASE_ST"/>
    <property type="match status" value="1"/>
</dbReference>
<comment type="similarity">
    <text evidence="1">Belongs to the protein kinase superfamily. CMGC Ser/Thr protein kinase family. CDC2/CDKX subfamily.</text>
</comment>
<protein>
    <recommendedName>
        <fullName evidence="9">Protein kinase domain-containing protein</fullName>
    </recommendedName>
</protein>
<dbReference type="GO" id="GO:0004674">
    <property type="term" value="F:protein serine/threonine kinase activity"/>
    <property type="evidence" value="ECO:0007669"/>
    <property type="project" value="UniProtKB-KW"/>
</dbReference>
<dbReference type="Gene3D" id="1.10.510.10">
    <property type="entry name" value="Transferase(Phosphotransferase) domain 1"/>
    <property type="match status" value="1"/>
</dbReference>
<dbReference type="GO" id="GO:0010556">
    <property type="term" value="P:regulation of macromolecule biosynthetic process"/>
    <property type="evidence" value="ECO:0007669"/>
    <property type="project" value="UniProtKB-ARBA"/>
</dbReference>
<evidence type="ECO:0000313" key="10">
    <source>
        <dbReference type="EMBL" id="KAK9843756.1"/>
    </source>
</evidence>
<dbReference type="GO" id="GO:0005524">
    <property type="term" value="F:ATP binding"/>
    <property type="evidence" value="ECO:0007669"/>
    <property type="project" value="UniProtKB-KW"/>
</dbReference>
<organism evidence="10 11">
    <name type="scientific">Elliptochloris bilobata</name>
    <dbReference type="NCBI Taxonomy" id="381761"/>
    <lineage>
        <taxon>Eukaryota</taxon>
        <taxon>Viridiplantae</taxon>
        <taxon>Chlorophyta</taxon>
        <taxon>core chlorophytes</taxon>
        <taxon>Trebouxiophyceae</taxon>
        <taxon>Trebouxiophyceae incertae sedis</taxon>
        <taxon>Elliptochloris clade</taxon>
        <taxon>Elliptochloris</taxon>
    </lineage>
</organism>
<evidence type="ECO:0000256" key="3">
    <source>
        <dbReference type="ARBA" id="ARBA00022553"/>
    </source>
</evidence>
<dbReference type="Pfam" id="PF00069">
    <property type="entry name" value="Pkinase"/>
    <property type="match status" value="1"/>
</dbReference>
<dbReference type="SMART" id="SM00220">
    <property type="entry name" value="S_TKc"/>
    <property type="match status" value="1"/>
</dbReference>
<keyword evidence="2" id="KW-0723">Serine/threonine-protein kinase</keyword>
<feature type="compositionally biased region" description="Polar residues" evidence="8">
    <location>
        <begin position="69"/>
        <end position="80"/>
    </location>
</feature>
<dbReference type="EMBL" id="JALJOU010000005">
    <property type="protein sequence ID" value="KAK9843756.1"/>
    <property type="molecule type" value="Genomic_DNA"/>
</dbReference>
<evidence type="ECO:0000313" key="11">
    <source>
        <dbReference type="Proteomes" id="UP001445335"/>
    </source>
</evidence>
<evidence type="ECO:0000256" key="5">
    <source>
        <dbReference type="ARBA" id="ARBA00022741"/>
    </source>
</evidence>
<gene>
    <name evidence="10" type="ORF">WJX81_005040</name>
</gene>
<dbReference type="InterPro" id="IPR050108">
    <property type="entry name" value="CDK"/>
</dbReference>
<dbReference type="InterPro" id="IPR011009">
    <property type="entry name" value="Kinase-like_dom_sf"/>
</dbReference>
<feature type="compositionally biased region" description="Low complexity" evidence="8">
    <location>
        <begin position="306"/>
        <end position="332"/>
    </location>
</feature>
<dbReference type="PROSITE" id="PS50011">
    <property type="entry name" value="PROTEIN_KINASE_DOM"/>
    <property type="match status" value="1"/>
</dbReference>
<feature type="region of interest" description="Disordered" evidence="8">
    <location>
        <begin position="686"/>
        <end position="710"/>
    </location>
</feature>
<feature type="domain" description="Protein kinase" evidence="9">
    <location>
        <begin position="378"/>
        <end position="671"/>
    </location>
</feature>
<evidence type="ECO:0000256" key="8">
    <source>
        <dbReference type="SAM" id="MobiDB-lite"/>
    </source>
</evidence>
<dbReference type="PANTHER" id="PTHR24056">
    <property type="entry name" value="CELL DIVISION PROTEIN KINASE"/>
    <property type="match status" value="1"/>
</dbReference>
<feature type="compositionally biased region" description="Low complexity" evidence="8">
    <location>
        <begin position="185"/>
        <end position="202"/>
    </location>
</feature>
<dbReference type="GO" id="GO:0005634">
    <property type="term" value="C:nucleus"/>
    <property type="evidence" value="ECO:0007669"/>
    <property type="project" value="TreeGrafter"/>
</dbReference>
<evidence type="ECO:0000256" key="2">
    <source>
        <dbReference type="ARBA" id="ARBA00022527"/>
    </source>
</evidence>
<dbReference type="GO" id="GO:0007346">
    <property type="term" value="P:regulation of mitotic cell cycle"/>
    <property type="evidence" value="ECO:0007669"/>
    <property type="project" value="TreeGrafter"/>
</dbReference>
<name>A0AAW1SDN4_9CHLO</name>
<keyword evidence="4" id="KW-0808">Transferase</keyword>
<reference evidence="10 11" key="1">
    <citation type="journal article" date="2024" name="Nat. Commun.">
        <title>Phylogenomics reveals the evolutionary origins of lichenization in chlorophyte algae.</title>
        <authorList>
            <person name="Puginier C."/>
            <person name="Libourel C."/>
            <person name="Otte J."/>
            <person name="Skaloud P."/>
            <person name="Haon M."/>
            <person name="Grisel S."/>
            <person name="Petersen M."/>
            <person name="Berrin J.G."/>
            <person name="Delaux P.M."/>
            <person name="Dal Grande F."/>
            <person name="Keller J."/>
        </authorList>
    </citation>
    <scope>NUCLEOTIDE SEQUENCE [LARGE SCALE GENOMIC DNA]</scope>
    <source>
        <strain evidence="10 11">SAG 245.80</strain>
    </source>
</reference>
<comment type="caution">
    <text evidence="10">The sequence shown here is derived from an EMBL/GenBank/DDBJ whole genome shotgun (WGS) entry which is preliminary data.</text>
</comment>
<dbReference type="SUPFAM" id="SSF56112">
    <property type="entry name" value="Protein kinase-like (PK-like)"/>
    <property type="match status" value="1"/>
</dbReference>